<name>A0A1M5JSE8_9FLAO</name>
<reference evidence="4" key="1">
    <citation type="submission" date="2016-11" db="EMBL/GenBank/DDBJ databases">
        <authorList>
            <person name="Varghese N."/>
            <person name="Submissions S."/>
        </authorList>
    </citation>
    <scope>NUCLEOTIDE SEQUENCE [LARGE SCALE GENOMIC DNA]</scope>
    <source>
        <strain evidence="4">DSM 19741</strain>
    </source>
</reference>
<dbReference type="OrthoDB" id="9113831at2"/>
<gene>
    <name evidence="3" type="ORF">SAMN05444396_11239</name>
</gene>
<dbReference type="AlphaFoldDB" id="A0A1M5JSE8"/>
<dbReference type="SUPFAM" id="SSF88874">
    <property type="entry name" value="Receptor-binding domain of short tail fibre protein gp12"/>
    <property type="match status" value="1"/>
</dbReference>
<evidence type="ECO:0000256" key="1">
    <source>
        <dbReference type="SAM" id="SignalP"/>
    </source>
</evidence>
<dbReference type="Gene3D" id="3.90.1340.10">
    <property type="entry name" value="Phage tail collar domain"/>
    <property type="match status" value="1"/>
</dbReference>
<keyword evidence="4" id="KW-1185">Reference proteome</keyword>
<dbReference type="Proteomes" id="UP000184036">
    <property type="component" value="Unassembled WGS sequence"/>
</dbReference>
<feature type="domain" description="Phage tail collar" evidence="2">
    <location>
        <begin position="127"/>
        <end position="174"/>
    </location>
</feature>
<dbReference type="STRING" id="271157.SAMN05444396_11239"/>
<sequence length="284" mass="29707">MKTKLLSFLMLLTLTINYAQTTASAAGIAIQGIARDNNNTARVSATLSLTFRIYYGSNVQIYEDTKTVTTDAFGVFSIVLEPGDNNNIVIANTQAFLKISEGSTIISDEKLKQVPYAIAASNGVPTGSIMPFIGTTAPVGWILCNGSALPLDASAAALKILLGTDNAPNLQGMFLRGTGISPVNSQAGPGLKATQGDDIKSHNHEKGGLITTGGDHSHKYRSGHGNDAGIKSADQYAGEIGRFSTENTTEGSGAHTHPIAGYTANTGGSETRPVNYGVNYIIKL</sequence>
<feature type="chain" id="PRO_5013064664" evidence="1">
    <location>
        <begin position="20"/>
        <end position="284"/>
    </location>
</feature>
<protein>
    <submittedName>
        <fullName evidence="3">Microcystin-dependent protein</fullName>
    </submittedName>
</protein>
<proteinExistence type="predicted"/>
<evidence type="ECO:0000313" key="4">
    <source>
        <dbReference type="Proteomes" id="UP000184036"/>
    </source>
</evidence>
<accession>A0A1M5JSE8</accession>
<organism evidence="3 4">
    <name type="scientific">Flavobacterium segetis</name>
    <dbReference type="NCBI Taxonomy" id="271157"/>
    <lineage>
        <taxon>Bacteria</taxon>
        <taxon>Pseudomonadati</taxon>
        <taxon>Bacteroidota</taxon>
        <taxon>Flavobacteriia</taxon>
        <taxon>Flavobacteriales</taxon>
        <taxon>Flavobacteriaceae</taxon>
        <taxon>Flavobacterium</taxon>
    </lineage>
</organism>
<dbReference type="RefSeq" id="WP_072993778.1">
    <property type="nucleotide sequence ID" value="NZ_FQWE01000012.1"/>
</dbReference>
<feature type="signal peptide" evidence="1">
    <location>
        <begin position="1"/>
        <end position="19"/>
    </location>
</feature>
<evidence type="ECO:0000313" key="3">
    <source>
        <dbReference type="EMBL" id="SHG43199.1"/>
    </source>
</evidence>
<dbReference type="InterPro" id="IPR037053">
    <property type="entry name" value="Phage_tail_collar_dom_sf"/>
</dbReference>
<dbReference type="EMBL" id="FQWE01000012">
    <property type="protein sequence ID" value="SHG43199.1"/>
    <property type="molecule type" value="Genomic_DNA"/>
</dbReference>
<dbReference type="Pfam" id="PF07484">
    <property type="entry name" value="Collar"/>
    <property type="match status" value="1"/>
</dbReference>
<keyword evidence="1" id="KW-0732">Signal</keyword>
<dbReference type="InterPro" id="IPR011083">
    <property type="entry name" value="Phage_tail_collar_dom"/>
</dbReference>
<evidence type="ECO:0000259" key="2">
    <source>
        <dbReference type="Pfam" id="PF07484"/>
    </source>
</evidence>